<name>A0A2T7PDI4_POMCA</name>
<evidence type="ECO:0000256" key="1">
    <source>
        <dbReference type="SAM" id="MobiDB-lite"/>
    </source>
</evidence>
<dbReference type="InterPro" id="IPR014876">
    <property type="entry name" value="DEK_C"/>
</dbReference>
<feature type="compositionally biased region" description="Basic residues" evidence="1">
    <location>
        <begin position="60"/>
        <end position="70"/>
    </location>
</feature>
<gene>
    <name evidence="3" type="ORF">C0Q70_06894</name>
</gene>
<dbReference type="PANTHER" id="PTHR15410:SF2">
    <property type="entry name" value="HIRA-INTERACTING PROTEIN 3"/>
    <property type="match status" value="1"/>
</dbReference>
<dbReference type="Pfam" id="PF08766">
    <property type="entry name" value="DEK_C"/>
    <property type="match status" value="1"/>
</dbReference>
<proteinExistence type="predicted"/>
<feature type="domain" description="DEK-C" evidence="2">
    <location>
        <begin position="1"/>
        <end position="55"/>
    </location>
</feature>
<feature type="compositionally biased region" description="Basic residues" evidence="1">
    <location>
        <begin position="133"/>
        <end position="145"/>
    </location>
</feature>
<feature type="region of interest" description="Disordered" evidence="1">
    <location>
        <begin position="60"/>
        <end position="169"/>
    </location>
</feature>
<protein>
    <recommendedName>
        <fullName evidence="2">DEK-C domain-containing protein</fullName>
    </recommendedName>
</protein>
<dbReference type="Proteomes" id="UP000245119">
    <property type="component" value="Linkage Group LG4"/>
</dbReference>
<evidence type="ECO:0000313" key="3">
    <source>
        <dbReference type="EMBL" id="PVD31482.1"/>
    </source>
</evidence>
<evidence type="ECO:0000313" key="4">
    <source>
        <dbReference type="Proteomes" id="UP000245119"/>
    </source>
</evidence>
<keyword evidence="4" id="KW-1185">Reference proteome</keyword>
<dbReference type="PROSITE" id="PS51998">
    <property type="entry name" value="DEK_C"/>
    <property type="match status" value="1"/>
</dbReference>
<sequence length="286" mass="32398">MEEIEPFVRRLCNEEDLSVLTKKMVRKRYQSHFKKDSVSPEERQKINEVLDVILEELARGNKKSKRRKINRLSSSDDDDSSQDALLAEDSSGVEQLSYTIQKSDGDSDGETSELSKSSGSEDENGLSESPMKIKSKKPSSRKRLRSISPDNKQTKTESRPQSEKTEKTEHPYLKRLKLICRKVGIFVRSDVHFAGCQTDKDRIERLKEVLRKAGMKGQPSLSKVDSVNLKKEAADLDPSNIIETSGRPRRQLKGFFAGETSSSKVEISTRQQFSRIQDLVTVSDSD</sequence>
<dbReference type="GO" id="GO:0005634">
    <property type="term" value="C:nucleus"/>
    <property type="evidence" value="ECO:0007669"/>
    <property type="project" value="TreeGrafter"/>
</dbReference>
<organism evidence="3 4">
    <name type="scientific">Pomacea canaliculata</name>
    <name type="common">Golden apple snail</name>
    <dbReference type="NCBI Taxonomy" id="400727"/>
    <lineage>
        <taxon>Eukaryota</taxon>
        <taxon>Metazoa</taxon>
        <taxon>Spiralia</taxon>
        <taxon>Lophotrochozoa</taxon>
        <taxon>Mollusca</taxon>
        <taxon>Gastropoda</taxon>
        <taxon>Caenogastropoda</taxon>
        <taxon>Architaenioglossa</taxon>
        <taxon>Ampullarioidea</taxon>
        <taxon>Ampullariidae</taxon>
        <taxon>Pomacea</taxon>
    </lineage>
</organism>
<dbReference type="EMBL" id="PZQS01000004">
    <property type="protein sequence ID" value="PVD31482.1"/>
    <property type="molecule type" value="Genomic_DNA"/>
</dbReference>
<feature type="compositionally biased region" description="Polar residues" evidence="1">
    <location>
        <begin position="92"/>
        <end position="102"/>
    </location>
</feature>
<dbReference type="OrthoDB" id="552755at2759"/>
<comment type="caution">
    <text evidence="3">The sequence shown here is derived from an EMBL/GenBank/DDBJ whole genome shotgun (WGS) entry which is preliminary data.</text>
</comment>
<reference evidence="3 4" key="1">
    <citation type="submission" date="2018-04" db="EMBL/GenBank/DDBJ databases">
        <title>The genome of golden apple snail Pomacea canaliculata provides insight into stress tolerance and invasive adaptation.</title>
        <authorList>
            <person name="Liu C."/>
            <person name="Liu B."/>
            <person name="Ren Y."/>
            <person name="Zhang Y."/>
            <person name="Wang H."/>
            <person name="Li S."/>
            <person name="Jiang F."/>
            <person name="Yin L."/>
            <person name="Zhang G."/>
            <person name="Qian W."/>
            <person name="Fan W."/>
        </authorList>
    </citation>
    <scope>NUCLEOTIDE SEQUENCE [LARGE SCALE GENOMIC DNA]</scope>
    <source>
        <strain evidence="3">SZHN2017</strain>
        <tissue evidence="3">Muscle</tissue>
    </source>
</reference>
<dbReference type="AlphaFoldDB" id="A0A2T7PDI4"/>
<feature type="compositionally biased region" description="Basic and acidic residues" evidence="1">
    <location>
        <begin position="152"/>
        <end position="169"/>
    </location>
</feature>
<dbReference type="InterPro" id="IPR037647">
    <property type="entry name" value="HIRIP3"/>
</dbReference>
<accession>A0A2T7PDI4</accession>
<evidence type="ECO:0000259" key="2">
    <source>
        <dbReference type="PROSITE" id="PS51998"/>
    </source>
</evidence>
<dbReference type="PANTHER" id="PTHR15410">
    <property type="entry name" value="HIRA-INTERACTING PROTEIN 3"/>
    <property type="match status" value="1"/>
</dbReference>
<dbReference type="STRING" id="400727.A0A2T7PDI4"/>